<dbReference type="GeneID" id="39745487"/>
<dbReference type="Proteomes" id="UP000195521">
    <property type="component" value="Unassembled WGS sequence"/>
</dbReference>
<dbReference type="EMBL" id="BDQF01000614">
    <property type="protein sequence ID" value="GAW84679.1"/>
    <property type="molecule type" value="Genomic_DNA"/>
</dbReference>
<sequence length="239" mass="27926">MENPEYSKKKFDFSDIFPQCSKGYKWENHSPTDSLAQKLTPLCSKFYNSCVAGHDNSSFSSKCQLVTFYLAHIKNKKNEFQVNPCCKYFFYKLWHLLRNYPRTCGDTKKCYEKMKTLISATNNKEEINELFSQCSNFPNDFDQDIFKIFEKLDIIYNALDAFTSKPCPAQSDLLKIRAQKAFLEERQNIYNDSFTKLLRNFNDLFKNCVKGLNGTKGCVVPFLSYVYEEEKAIGIIKIF</sequence>
<evidence type="ECO:0000313" key="1">
    <source>
        <dbReference type="EMBL" id="GAW84679.1"/>
    </source>
</evidence>
<protein>
    <submittedName>
        <fullName evidence="1">Variable surface protein</fullName>
    </submittedName>
</protein>
<organism evidence="1 2">
    <name type="scientific">Plasmodium gonderi</name>
    <dbReference type="NCBI Taxonomy" id="77519"/>
    <lineage>
        <taxon>Eukaryota</taxon>
        <taxon>Sar</taxon>
        <taxon>Alveolata</taxon>
        <taxon>Apicomplexa</taxon>
        <taxon>Aconoidasida</taxon>
        <taxon>Haemosporida</taxon>
        <taxon>Plasmodiidae</taxon>
        <taxon>Plasmodium</taxon>
        <taxon>Plasmodium (Plasmodium)</taxon>
    </lineage>
</organism>
<proteinExistence type="predicted"/>
<gene>
    <name evidence="1" type="ORF">PGO_004365</name>
</gene>
<name>A0A1Y1JQG1_PLAGO</name>
<comment type="caution">
    <text evidence="1">The sequence shown here is derived from an EMBL/GenBank/DDBJ whole genome shotgun (WGS) entry which is preliminary data.</text>
</comment>
<evidence type="ECO:0000313" key="2">
    <source>
        <dbReference type="Proteomes" id="UP000195521"/>
    </source>
</evidence>
<keyword evidence="2" id="KW-1185">Reference proteome</keyword>
<feature type="non-terminal residue" evidence="1">
    <location>
        <position position="239"/>
    </location>
</feature>
<reference evidence="2" key="1">
    <citation type="submission" date="2017-04" db="EMBL/GenBank/DDBJ databases">
        <title>Plasmodium gonderi genome.</title>
        <authorList>
            <person name="Arisue N."/>
            <person name="Honma H."/>
            <person name="Kawai S."/>
            <person name="Tougan T."/>
            <person name="Tanabe K."/>
            <person name="Horii T."/>
        </authorList>
    </citation>
    <scope>NUCLEOTIDE SEQUENCE [LARGE SCALE GENOMIC DNA]</scope>
    <source>
        <strain evidence="2">ATCC 30045</strain>
    </source>
</reference>
<dbReference type="RefSeq" id="XP_028547268.1">
    <property type="nucleotide sequence ID" value="XM_028691467.1"/>
</dbReference>
<dbReference type="AlphaFoldDB" id="A0A1Y1JQG1"/>
<accession>A0A1Y1JQG1</accession>